<dbReference type="GeneID" id="92365947"/>
<evidence type="ECO:0000256" key="1">
    <source>
        <dbReference type="SAM" id="SignalP"/>
    </source>
</evidence>
<dbReference type="RefSeq" id="XP_067067206.1">
    <property type="nucleotide sequence ID" value="XM_067211996.1"/>
</dbReference>
<name>A0A1J4MLD5_9CRYT</name>
<keyword evidence="1" id="KW-0732">Signal</keyword>
<dbReference type="OrthoDB" id="338999at2759"/>
<reference evidence="2 3" key="1">
    <citation type="submission" date="2016-10" db="EMBL/GenBank/DDBJ databases">
        <title>Reductive evolution of mitochondrial metabolism and differential evolution of invasion-related proteins in Cryptosporidium.</title>
        <authorList>
            <person name="Liu S."/>
            <person name="Roellig D.M."/>
            <person name="Guo Y."/>
            <person name="Li N."/>
            <person name="Frace M.A."/>
            <person name="Tang K."/>
            <person name="Zhang L."/>
            <person name="Feng Y."/>
            <person name="Xiao L."/>
        </authorList>
    </citation>
    <scope>NUCLEOTIDE SEQUENCE [LARGE SCALE GENOMIC DNA]</scope>
    <source>
        <strain evidence="2">30847</strain>
    </source>
</reference>
<keyword evidence="3" id="KW-1185">Reference proteome</keyword>
<evidence type="ECO:0000313" key="2">
    <source>
        <dbReference type="EMBL" id="OII73836.1"/>
    </source>
</evidence>
<sequence length="260" mass="29686">MVIFIYFVTLFFLFYTTECTNITDFNSVNQTYSCIINEGRICIDSTYIKLNQGLNPGSYLILSCPINFVGEQNLNPLIQIQGYTQDNVTSVIYNINTNYASILDLHWSLTYSTGLYPDNLVFGLGDIIHFAIGLDTNTYLSIVLNSQFVVKLPFKQTQPLVTFKVTKIEFCTWRYEMTLTIPSTKTMIANILTETTQSIENHIDHIIHQSQDTHNHLGDLNMNKTQTNNTTDINSKFIKLKQLKKAVDIEYSGKVDQNSN</sequence>
<protein>
    <submittedName>
        <fullName evidence="2">Uncharacterized protein</fullName>
    </submittedName>
</protein>
<feature type="signal peptide" evidence="1">
    <location>
        <begin position="1"/>
        <end position="19"/>
    </location>
</feature>
<dbReference type="EMBL" id="LRBS01000100">
    <property type="protein sequence ID" value="OII73836.1"/>
    <property type="molecule type" value="Genomic_DNA"/>
</dbReference>
<accession>A0A1J4MLD5</accession>
<dbReference type="Proteomes" id="UP000186804">
    <property type="component" value="Unassembled WGS sequence"/>
</dbReference>
<evidence type="ECO:0000313" key="3">
    <source>
        <dbReference type="Proteomes" id="UP000186804"/>
    </source>
</evidence>
<organism evidence="2 3">
    <name type="scientific">Cryptosporidium andersoni</name>
    <dbReference type="NCBI Taxonomy" id="117008"/>
    <lineage>
        <taxon>Eukaryota</taxon>
        <taxon>Sar</taxon>
        <taxon>Alveolata</taxon>
        <taxon>Apicomplexa</taxon>
        <taxon>Conoidasida</taxon>
        <taxon>Coccidia</taxon>
        <taxon>Eucoccidiorida</taxon>
        <taxon>Eimeriorina</taxon>
        <taxon>Cryptosporidiidae</taxon>
        <taxon>Cryptosporidium</taxon>
    </lineage>
</organism>
<proteinExistence type="predicted"/>
<dbReference type="AlphaFoldDB" id="A0A1J4MLD5"/>
<feature type="chain" id="PRO_5012407744" evidence="1">
    <location>
        <begin position="20"/>
        <end position="260"/>
    </location>
</feature>
<comment type="caution">
    <text evidence="2">The sequence shown here is derived from an EMBL/GenBank/DDBJ whole genome shotgun (WGS) entry which is preliminary data.</text>
</comment>
<dbReference type="VEuPathDB" id="CryptoDB:cand_017620"/>
<gene>
    <name evidence="2" type="ORF">cand_017620</name>
</gene>